<dbReference type="OMA" id="ECFISER"/>
<dbReference type="InterPro" id="IPR025662">
    <property type="entry name" value="Sigma_54_int_dom_ATP-bd_1"/>
</dbReference>
<evidence type="ECO:0000256" key="2">
    <source>
        <dbReference type="SAM" id="Coils"/>
    </source>
</evidence>
<gene>
    <name evidence="4" type="ORF">EDI_107890</name>
</gene>
<feature type="coiled-coil region" evidence="2">
    <location>
        <begin position="421"/>
        <end position="448"/>
    </location>
</feature>
<dbReference type="RefSeq" id="XP_001740071.1">
    <property type="nucleotide sequence ID" value="XM_001740019.1"/>
</dbReference>
<dbReference type="Proteomes" id="UP000008076">
    <property type="component" value="Unassembled WGS sequence"/>
</dbReference>
<dbReference type="InterPro" id="IPR006703">
    <property type="entry name" value="G_AIG1"/>
</dbReference>
<dbReference type="Pfam" id="PF04548">
    <property type="entry name" value="AIG1"/>
    <property type="match status" value="1"/>
</dbReference>
<proteinExistence type="predicted"/>
<sequence>MVISDISSNDTTDVSEQNIPIKGSIRLKSHEKGKLKIYLYPNEQFDQVDESDAIAILVIGETGSGKTTILNSFVNAVCGIKITDDFRYIIINEDNLAQSKDQSKSQTSEVTIYNIKRTKRTPPIKIIDTPGFGDTRGKGYDKEITNQIKKAFETKVLDLNAICFVEKSSNARLTINQQKIIKNVTGLFGKDVKKNFIVMLTFCDGEDPQITNTLQSKDCIFSTIIPEINEPWYLKFNNSGIYDDSTGDLFTQMYWKIGMKNFDKFIEKLIKLPRKSLKQSREVLEKRERIKVQIEGLRISLNNGISKLNEIEETYEQLYLNQDKVNKNKDFTIVVHKTKPKKFELKGEYATNCKKCKKTCHYPCHVPSLVSFFTIRACHCIENGRCTVCGCSHSDHENESYKWDDEVVTIKETAQEVFERYNEGKEGMANAENLLKKLEEEYYEIQIDCYDKQQEIIDCNNRLSEIALNGRINSNNEYLDQLIETENEGKKSGYKERINGYKQLKETNKMIEDIMKNSITKKSREEIKAELERKMNEIKEREKLKIDKCGVKNCVIC</sequence>
<keyword evidence="5" id="KW-1185">Reference proteome</keyword>
<organism evidence="5">
    <name type="scientific">Entamoeba dispar (strain ATCC PRA-260 / SAW760)</name>
    <dbReference type="NCBI Taxonomy" id="370354"/>
    <lineage>
        <taxon>Eukaryota</taxon>
        <taxon>Amoebozoa</taxon>
        <taxon>Evosea</taxon>
        <taxon>Archamoebae</taxon>
        <taxon>Mastigamoebida</taxon>
        <taxon>Entamoebidae</taxon>
        <taxon>Entamoeba</taxon>
    </lineage>
</organism>
<dbReference type="PANTHER" id="PTHR32046:SF14">
    <property type="match status" value="1"/>
</dbReference>
<dbReference type="InterPro" id="IPR027417">
    <property type="entry name" value="P-loop_NTPase"/>
</dbReference>
<dbReference type="eggNOG" id="ENOG502QTS0">
    <property type="taxonomic scope" value="Eukaryota"/>
</dbReference>
<name>B0EPL4_ENTDS</name>
<evidence type="ECO:0000313" key="5">
    <source>
        <dbReference type="Proteomes" id="UP000008076"/>
    </source>
</evidence>
<evidence type="ECO:0000259" key="3">
    <source>
        <dbReference type="Pfam" id="PF04548"/>
    </source>
</evidence>
<dbReference type="Gene3D" id="3.40.50.300">
    <property type="entry name" value="P-loop containing nucleotide triphosphate hydrolases"/>
    <property type="match status" value="1"/>
</dbReference>
<evidence type="ECO:0000256" key="1">
    <source>
        <dbReference type="ARBA" id="ARBA00022741"/>
    </source>
</evidence>
<dbReference type="AlphaFoldDB" id="B0EPL4"/>
<dbReference type="GO" id="GO:0005525">
    <property type="term" value="F:GTP binding"/>
    <property type="evidence" value="ECO:0007669"/>
    <property type="project" value="InterPro"/>
</dbReference>
<dbReference type="FunFam" id="3.40.50.300:FF:002080">
    <property type="entry name" value="Uncharacterized protein"/>
    <property type="match status" value="1"/>
</dbReference>
<accession>B0EPL4</accession>
<dbReference type="SUPFAM" id="SSF52540">
    <property type="entry name" value="P-loop containing nucleoside triphosphate hydrolases"/>
    <property type="match status" value="1"/>
</dbReference>
<reference evidence="5" key="1">
    <citation type="submission" date="2007-12" db="EMBL/GenBank/DDBJ databases">
        <title>Annotation of Entamoeba dispar SAW760.</title>
        <authorList>
            <person name="Lorenzi H."/>
            <person name="Inman J."/>
            <person name="Schobel S."/>
            <person name="Amedeo P."/>
            <person name="Caler E."/>
        </authorList>
    </citation>
    <scope>NUCLEOTIDE SEQUENCE [LARGE SCALE GENOMIC DNA]</scope>
    <source>
        <strain evidence="5">ATCC PRA-260 / SAW760</strain>
    </source>
</reference>
<dbReference type="GeneID" id="5885226"/>
<protein>
    <recommendedName>
        <fullName evidence="3">AIG1-type G domain-containing protein</fullName>
    </recommendedName>
</protein>
<dbReference type="EMBL" id="DS550291">
    <property type="protein sequence ID" value="EDR23530.1"/>
    <property type="molecule type" value="Genomic_DNA"/>
</dbReference>
<dbReference type="PANTHER" id="PTHR32046">
    <property type="entry name" value="G DOMAIN-CONTAINING PROTEIN"/>
    <property type="match status" value="1"/>
</dbReference>
<feature type="coiled-coil region" evidence="2">
    <location>
        <begin position="521"/>
        <end position="548"/>
    </location>
</feature>
<feature type="domain" description="AIG1-type G" evidence="3">
    <location>
        <begin position="56"/>
        <end position="239"/>
    </location>
</feature>
<dbReference type="KEGG" id="edi:EDI_107890"/>
<keyword evidence="2" id="KW-0175">Coiled coil</keyword>
<dbReference type="PROSITE" id="PS00675">
    <property type="entry name" value="SIGMA54_INTERACT_1"/>
    <property type="match status" value="1"/>
</dbReference>
<dbReference type="VEuPathDB" id="AmoebaDB:EDI_107890"/>
<dbReference type="OrthoDB" id="2386367at2759"/>
<evidence type="ECO:0000313" key="4">
    <source>
        <dbReference type="EMBL" id="EDR23530.1"/>
    </source>
</evidence>
<keyword evidence="1" id="KW-0547">Nucleotide-binding</keyword>